<dbReference type="InterPro" id="IPR013083">
    <property type="entry name" value="Znf_RING/FYVE/PHD"/>
</dbReference>
<organism evidence="1">
    <name type="scientific">Toxocara canis</name>
    <name type="common">Canine roundworm</name>
    <dbReference type="NCBI Taxonomy" id="6265"/>
    <lineage>
        <taxon>Eukaryota</taxon>
        <taxon>Metazoa</taxon>
        <taxon>Ecdysozoa</taxon>
        <taxon>Nematoda</taxon>
        <taxon>Chromadorea</taxon>
        <taxon>Rhabditida</taxon>
        <taxon>Spirurina</taxon>
        <taxon>Ascaridomorpha</taxon>
        <taxon>Ascaridoidea</taxon>
        <taxon>Toxocaridae</taxon>
        <taxon>Toxocara</taxon>
    </lineage>
</organism>
<dbReference type="PANTHER" id="PTHR31063:SF4">
    <property type="entry name" value="IBR DOMAIN-CONTAINING PROTEIN"/>
    <property type="match status" value="1"/>
</dbReference>
<sequence length="350" mass="39894">MRAGLCKLGCLHGICTDCLRESITGQIRQGISPVKCHDENCDCAIPIGLIRVLLPVPLYIFYVKFSYMQMKKRNNEEVRSCPLCLQAGVVTSKSYRSLCCSACATCFCEECEKMPHWPLTCNEFDDWSEKFEPQYEMEKCRLDGKLKEYLVTRRCHFGELIEAPDNIGVQKCSTCLLTYDWATGRSIVDCRCYVGKDEQGMPVWKRPEAEFVSQRKPLTMVNRQFAPICASARRKRFEEVKVTNMIAKCTHQSQPSGQILNARRVVDLRNTSLYLVEYGTAWLFEHRMSPPDNWKQIRNQVTKLEQKLDIVVARLSSKTDSELSVQQCSQAISSLEALVAAIISLLQLSA</sequence>
<dbReference type="CDD" id="cd20335">
    <property type="entry name" value="BRcat_RBR"/>
    <property type="match status" value="1"/>
</dbReference>
<dbReference type="PANTHER" id="PTHR31063">
    <property type="entry name" value="PROTEIN CBG08668"/>
    <property type="match status" value="1"/>
</dbReference>
<evidence type="ECO:0000313" key="1">
    <source>
        <dbReference type="EMBL" id="VDM49934.1"/>
    </source>
</evidence>
<proteinExistence type="predicted"/>
<name>A0A3P7H7A2_TOXCA</name>
<protein>
    <recommendedName>
        <fullName evidence="2">RING-type domain-containing protein</fullName>
    </recommendedName>
</protein>
<evidence type="ECO:0008006" key="2">
    <source>
        <dbReference type="Google" id="ProtNLM"/>
    </source>
</evidence>
<dbReference type="Gene3D" id="3.30.40.10">
    <property type="entry name" value="Zinc/RING finger domain, C3HC4 (zinc finger)"/>
    <property type="match status" value="1"/>
</dbReference>
<dbReference type="SUPFAM" id="SSF57850">
    <property type="entry name" value="RING/U-box"/>
    <property type="match status" value="1"/>
</dbReference>
<dbReference type="EMBL" id="UYWY01025737">
    <property type="protein sequence ID" value="VDM49934.1"/>
    <property type="molecule type" value="Genomic_DNA"/>
</dbReference>
<gene>
    <name evidence="1" type="ORF">TCNE_LOCUS18613</name>
</gene>
<dbReference type="AlphaFoldDB" id="A0A3P7H7A2"/>
<accession>A0A3P7H7A2</accession>
<reference evidence="1" key="1">
    <citation type="submission" date="2018-11" db="EMBL/GenBank/DDBJ databases">
        <authorList>
            <consortium name="Pathogen Informatics"/>
        </authorList>
    </citation>
    <scope>NUCLEOTIDE SEQUENCE [LARGE SCALE GENOMIC DNA]</scope>
</reference>